<keyword evidence="1" id="KW-0808">Transferase</keyword>
<evidence type="ECO:0000313" key="2">
    <source>
        <dbReference type="Proteomes" id="UP001596415"/>
    </source>
</evidence>
<dbReference type="SUPFAM" id="SSF53335">
    <property type="entry name" value="S-adenosyl-L-methionine-dependent methyltransferases"/>
    <property type="match status" value="1"/>
</dbReference>
<dbReference type="Proteomes" id="UP001596415">
    <property type="component" value="Unassembled WGS sequence"/>
</dbReference>
<reference evidence="2" key="1">
    <citation type="journal article" date="2019" name="Int. J. Syst. Evol. Microbiol.">
        <title>The Global Catalogue of Microorganisms (GCM) 10K type strain sequencing project: providing services to taxonomists for standard genome sequencing and annotation.</title>
        <authorList>
            <consortium name="The Broad Institute Genomics Platform"/>
            <consortium name="The Broad Institute Genome Sequencing Center for Infectious Disease"/>
            <person name="Wu L."/>
            <person name="Ma J."/>
        </authorList>
    </citation>
    <scope>NUCLEOTIDE SEQUENCE [LARGE SCALE GENOMIC DNA]</scope>
    <source>
        <strain evidence="2">CGMCC 1.16306</strain>
    </source>
</reference>
<dbReference type="EMBL" id="JBHTBN010000001">
    <property type="protein sequence ID" value="MFC7356841.1"/>
    <property type="molecule type" value="Genomic_DNA"/>
</dbReference>
<keyword evidence="1" id="KW-0489">Methyltransferase</keyword>
<name>A0ABW2MVN1_9FLAO</name>
<dbReference type="InterPro" id="IPR029063">
    <property type="entry name" value="SAM-dependent_MTases_sf"/>
</dbReference>
<dbReference type="GO" id="GO:0032259">
    <property type="term" value="P:methylation"/>
    <property type="evidence" value="ECO:0007669"/>
    <property type="project" value="UniProtKB-KW"/>
</dbReference>
<sequence length="256" mass="29757">MHQLKSYLKFLFRSTNAHGVHSPFVYDVVTKCFYDKTQYPAYKRLKQYRNLLKKDTSVIEVTDFGQGSRVFKSNTRKVSDIARYAGMSQKRQRLLFRLTQYFSSEKILELGTSLGLATAALSLGNPDANIVTVEGCPNTARKAKELFQSFQLTNIQLNNSRFETFFSEIKEENYQLVFIDGNHNKEKTLAYFETLLPNVSEDSIVIFDDIYWSRPMTEAWQQISNHPQVTVSIDTFQWGIVTFRKTQPKQHFTIRV</sequence>
<dbReference type="CDD" id="cd02440">
    <property type="entry name" value="AdoMet_MTases"/>
    <property type="match status" value="1"/>
</dbReference>
<dbReference type="Pfam" id="PF13578">
    <property type="entry name" value="Methyltransf_24"/>
    <property type="match status" value="1"/>
</dbReference>
<proteinExistence type="predicted"/>
<protein>
    <submittedName>
        <fullName evidence="1">O-methyltransferase</fullName>
        <ecNumber evidence="1">2.1.1.-</ecNumber>
    </submittedName>
</protein>
<dbReference type="Gene3D" id="3.40.50.150">
    <property type="entry name" value="Vaccinia Virus protein VP39"/>
    <property type="match status" value="1"/>
</dbReference>
<dbReference type="EC" id="2.1.1.-" evidence="1"/>
<gene>
    <name evidence="1" type="ORF">ACFQO1_04010</name>
</gene>
<evidence type="ECO:0000313" key="1">
    <source>
        <dbReference type="EMBL" id="MFC7356841.1"/>
    </source>
</evidence>
<accession>A0ABW2MVN1</accession>
<comment type="caution">
    <text evidence="1">The sequence shown here is derived from an EMBL/GenBank/DDBJ whole genome shotgun (WGS) entry which is preliminary data.</text>
</comment>
<keyword evidence="2" id="KW-1185">Reference proteome</keyword>
<dbReference type="GO" id="GO:0008168">
    <property type="term" value="F:methyltransferase activity"/>
    <property type="evidence" value="ECO:0007669"/>
    <property type="project" value="UniProtKB-KW"/>
</dbReference>
<organism evidence="1 2">
    <name type="scientific">Jejudonia soesokkakensis</name>
    <dbReference type="NCBI Taxonomy" id="1323432"/>
    <lineage>
        <taxon>Bacteria</taxon>
        <taxon>Pseudomonadati</taxon>
        <taxon>Bacteroidota</taxon>
        <taxon>Flavobacteriia</taxon>
        <taxon>Flavobacteriales</taxon>
        <taxon>Flavobacteriaceae</taxon>
        <taxon>Jejudonia</taxon>
    </lineage>
</organism>
<dbReference type="RefSeq" id="WP_380216681.1">
    <property type="nucleotide sequence ID" value="NZ_JBHTBN010000001.1"/>
</dbReference>